<keyword evidence="2" id="KW-1185">Reference proteome</keyword>
<dbReference type="Proteomes" id="UP000828048">
    <property type="component" value="Chromosome 11"/>
</dbReference>
<comment type="caution">
    <text evidence="1">The sequence shown here is derived from an EMBL/GenBank/DDBJ whole genome shotgun (WGS) entry which is preliminary data.</text>
</comment>
<accession>A0ACB7YMZ6</accession>
<sequence length="107" mass="11661">MQALVLVVRFLPYRRSNSLEGQSGAVGTMINDQDLGFISNFLGIFIPLLVTAYHYVIADLKCEGSSKDQAGCNVFLDAKHALDLAFAVTTGVKTENLLMSPPDWCAH</sequence>
<dbReference type="EMBL" id="CM037161">
    <property type="protein sequence ID" value="KAH7854731.1"/>
    <property type="molecule type" value="Genomic_DNA"/>
</dbReference>
<evidence type="ECO:0000313" key="2">
    <source>
        <dbReference type="Proteomes" id="UP000828048"/>
    </source>
</evidence>
<proteinExistence type="predicted"/>
<protein>
    <submittedName>
        <fullName evidence="1">Uncharacterized protein</fullName>
    </submittedName>
</protein>
<name>A0ACB7YMZ6_9ERIC</name>
<organism evidence="1 2">
    <name type="scientific">Vaccinium darrowii</name>
    <dbReference type="NCBI Taxonomy" id="229202"/>
    <lineage>
        <taxon>Eukaryota</taxon>
        <taxon>Viridiplantae</taxon>
        <taxon>Streptophyta</taxon>
        <taxon>Embryophyta</taxon>
        <taxon>Tracheophyta</taxon>
        <taxon>Spermatophyta</taxon>
        <taxon>Magnoliopsida</taxon>
        <taxon>eudicotyledons</taxon>
        <taxon>Gunneridae</taxon>
        <taxon>Pentapetalae</taxon>
        <taxon>asterids</taxon>
        <taxon>Ericales</taxon>
        <taxon>Ericaceae</taxon>
        <taxon>Vaccinioideae</taxon>
        <taxon>Vaccinieae</taxon>
        <taxon>Vaccinium</taxon>
    </lineage>
</organism>
<evidence type="ECO:0000313" key="1">
    <source>
        <dbReference type="EMBL" id="KAH7854731.1"/>
    </source>
</evidence>
<gene>
    <name evidence="1" type="ORF">Vadar_017213</name>
</gene>
<reference evidence="1 2" key="1">
    <citation type="journal article" date="2021" name="Hortic Res">
        <title>High-quality reference genome and annotation aids understanding of berry development for evergreen blueberry (Vaccinium darrowii).</title>
        <authorList>
            <person name="Yu J."/>
            <person name="Hulse-Kemp A.M."/>
            <person name="Babiker E."/>
            <person name="Staton M."/>
        </authorList>
    </citation>
    <scope>NUCLEOTIDE SEQUENCE [LARGE SCALE GENOMIC DNA]</scope>
    <source>
        <strain evidence="2">cv. NJ 8807/NJ 8810</strain>
        <tissue evidence="1">Young leaf</tissue>
    </source>
</reference>